<dbReference type="Gene3D" id="1.20.1160.11">
    <property type="entry name" value="Paired amphipathic helix"/>
    <property type="match status" value="3"/>
</dbReference>
<dbReference type="SMART" id="SM00761">
    <property type="entry name" value="HDAC_interact"/>
    <property type="match status" value="1"/>
</dbReference>
<keyword evidence="22" id="KW-1185">Reference proteome</keyword>
<evidence type="ECO:0000313" key="21">
    <source>
        <dbReference type="EMBL" id="CAD7644470.1"/>
    </source>
</evidence>
<keyword evidence="6" id="KW-0832">Ubl conjugation</keyword>
<dbReference type="OrthoDB" id="10265969at2759"/>
<dbReference type="GO" id="GO:0048511">
    <property type="term" value="P:rhythmic process"/>
    <property type="evidence" value="ECO:0007669"/>
    <property type="project" value="UniProtKB-KW"/>
</dbReference>
<evidence type="ECO:0000256" key="5">
    <source>
        <dbReference type="ARBA" id="ARBA00022737"/>
    </source>
</evidence>
<dbReference type="InterPro" id="IPR036600">
    <property type="entry name" value="PAH_sf"/>
</dbReference>
<dbReference type="EMBL" id="OC916512">
    <property type="protein sequence ID" value="CAD7644470.1"/>
    <property type="molecule type" value="Genomic_DNA"/>
</dbReference>
<feature type="region of interest" description="Disordered" evidence="19">
    <location>
        <begin position="1155"/>
        <end position="1189"/>
    </location>
</feature>
<evidence type="ECO:0000256" key="14">
    <source>
        <dbReference type="ARBA" id="ARBA00061761"/>
    </source>
</evidence>
<evidence type="ECO:0000256" key="16">
    <source>
        <dbReference type="ARBA" id="ARBA00075105"/>
    </source>
</evidence>
<keyword evidence="7" id="KW-0007">Acetylation</keyword>
<dbReference type="Pfam" id="PF02671">
    <property type="entry name" value="PAH"/>
    <property type="match status" value="3"/>
</dbReference>
<comment type="function">
    <text evidence="13">Acts as a transcriptional repressor. Corepressor for REST. Interacts with MXI1 to repress MYC responsive genes and antagonize MYC oncogenic activities. Also interacts with MXD1-MAX heterodimers to repress transcription by tethering SIN3A to DNA. Acts cooperatively with OGT to repress transcription in parallel with histone deacetylation. Involved in the control of the circadian rhythms. Required for the transcriptional repression of circadian target genes, such as PER1, mediated by the large PER complex through histone deacetylation. Cooperates with FOXK1 to regulate cell cycle progression probably by repressing cell cycle inhibitor genes expression. Required for cortical neuron differentiation and callosal axon elongation.</text>
</comment>
<keyword evidence="10" id="KW-0090">Biological rhythms</keyword>
<dbReference type="PANTHER" id="PTHR12346">
    <property type="entry name" value="SIN3B-RELATED"/>
    <property type="match status" value="1"/>
</dbReference>
<feature type="compositionally biased region" description="Polar residues" evidence="19">
    <location>
        <begin position="871"/>
        <end position="888"/>
    </location>
</feature>
<evidence type="ECO:0000256" key="4">
    <source>
        <dbReference type="ARBA" id="ARBA00022553"/>
    </source>
</evidence>
<keyword evidence="11" id="KW-0804">Transcription</keyword>
<dbReference type="GO" id="GO:0005730">
    <property type="term" value="C:nucleolus"/>
    <property type="evidence" value="ECO:0007669"/>
    <property type="project" value="UniProtKB-SubCell"/>
</dbReference>
<feature type="region of interest" description="Disordered" evidence="19">
    <location>
        <begin position="820"/>
        <end position="888"/>
    </location>
</feature>
<dbReference type="InterPro" id="IPR003822">
    <property type="entry name" value="PAH"/>
</dbReference>
<feature type="region of interest" description="Disordered" evidence="19">
    <location>
        <begin position="1286"/>
        <end position="1316"/>
    </location>
</feature>
<evidence type="ECO:0000256" key="1">
    <source>
        <dbReference type="ARBA" id="ARBA00004604"/>
    </source>
</evidence>
<evidence type="ECO:0000256" key="18">
    <source>
        <dbReference type="PROSITE-ProRule" id="PRU00810"/>
    </source>
</evidence>
<feature type="compositionally biased region" description="Polar residues" evidence="19">
    <location>
        <begin position="836"/>
        <end position="850"/>
    </location>
</feature>
<dbReference type="FunFam" id="1.20.1160.11:FF:000002">
    <property type="entry name" value="Paired amphipathic helix protein SIN3"/>
    <property type="match status" value="1"/>
</dbReference>
<evidence type="ECO:0000256" key="3">
    <source>
        <dbReference type="ARBA" id="ARBA00022499"/>
    </source>
</evidence>
<dbReference type="FunFam" id="1.20.1160.11:FF:000001">
    <property type="entry name" value="Paired amphipathic helix protein Sin3"/>
    <property type="match status" value="1"/>
</dbReference>
<protein>
    <recommendedName>
        <fullName evidence="15">Paired amphipathic helix protein Sin3a</fullName>
    </recommendedName>
    <alternativeName>
        <fullName evidence="16">Histone deacetylase complex subunit Sin3a</fullName>
    </alternativeName>
    <alternativeName>
        <fullName evidence="17">Transcriptional corepressor Sin3a</fullName>
    </alternativeName>
</protein>
<evidence type="ECO:0000256" key="10">
    <source>
        <dbReference type="ARBA" id="ARBA00023108"/>
    </source>
</evidence>
<sequence length="1333" mass="151653">MTQPLTLKTTPQTTISMTPLTPAQQQQQQQQQQQFQRLKVEDALSYLDQVKFKFNNQPQVYNDFLDIMKEFKSQSIDTPGVIQRVSTLFKGHPELIVGFNTFLPPGYKIEMHSNDQVNVSMPNAPNTIIMSGTPLGATPALVGVPQHQVSVILPKVNQTTSFNAAQAHHAAINVALTAAANQSRVTAAHHDTTVHTTPQQSTLSAVTAATNSTGATVANGSATGAAANNAAQPVEFNHAINYVNKIKNRFQGQPEIYKQFLEILHTYQKEQRSIKEGTAVQGQKMLTETEVFTQVAKLFQNQEDLLQEFSQFLPDANGSSVSSAGASLALTGQMPVTFGHPLAHSVDTIATHTPVNDHSAIVKKPTVGRPLVSAQPFQPRIQLKQRSHESSITHHSSAKRQKMTSLRDVSLAEAGKYGSLNEFAFFDKVRKSLRSSEVYDNFLRCLVLYNHEILSRTELVHLVTPFLGKFPELLKWFKDFLGYKEGASASISTLHSKEQLNSNHSSLPLEGLSHRVASIRERERERMSSEMGMEIDYSSCKRYGASYRALPRNYVKPECTGRTPLCREVLNDTWVSFPSWSEDSTFVSSRKTQYEEYIYRCEDERYELDVVLETNLATIRVLEAVQKKMSRMTNEDRNRFKLDDSLGGTSAVIHQKAIKRIYGDKAQEIIEGLKKNPSVAVPLVIRRLMMKEEEWREAHKQFNKIWREQNEKYYLKSLDHQGISFKQNDIKFLRSKSLLNEIETIFEERHEQIEANPEAIDSQQPHMTFSYKDKSMIEESCNLIIHHVKRQTSIHKEDKQKIKQLLRHFIPDLFATPRGELSDDELDDETDDKSRPQSNCNLNVKTTENLSKSTEKEDKKTSQSLADKPDSLSSNDSNGQHNPMLNTNPNEKYSMFFVNNNWYLYFRLHHILCERLAKMYERAEILAAEEAKEKLDRKRSTALALRLKPNNEVEVEDYFPAFIDMIKQVLDGNLDANQFEDMLREMFGIHAYIAFTLDKVVQNIVRQLQHIVCDEACTQCTDMFNEESKNSGTGGECATAHHRIANESAYQKRAETLLCDENCFKFIFYKSEGKVTIEMVDTDSDDSSDELDAIEKWSDYVERYTREIGVPDEMKALLSQKPLFLRRNIRSFKSRTKNEREDLFDKESEIKREKKEINRENDSVLSKAVPKTDSTDNKETKSGPKVDHNSEETLDKALNMIESVDNIECKFDVSKFKLVFVVQSESVMYRKNSIIKAKQSHKRVSKRLFHKFNEWHEKWLSDNSTYDQQKQIQQWLVSSDLSTASTTTGSTTAPECKASVAGDSKSTSGATAKSANVKTVAPVTTKTTQLIIK</sequence>
<keyword evidence="3" id="KW-1017">Isopeptide bond</keyword>
<evidence type="ECO:0000256" key="19">
    <source>
        <dbReference type="SAM" id="MobiDB-lite"/>
    </source>
</evidence>
<keyword evidence="8" id="KW-0805">Transcription regulation</keyword>
<dbReference type="GO" id="GO:0000122">
    <property type="term" value="P:negative regulation of transcription by RNA polymerase II"/>
    <property type="evidence" value="ECO:0007669"/>
    <property type="project" value="TreeGrafter"/>
</dbReference>
<evidence type="ECO:0000313" key="22">
    <source>
        <dbReference type="Proteomes" id="UP000728032"/>
    </source>
</evidence>
<dbReference type="FunFam" id="1.20.1160.11:FF:000004">
    <property type="entry name" value="Paired amphipathic helix protein Sin3a"/>
    <property type="match status" value="1"/>
</dbReference>
<comment type="subunit">
    <text evidence="14">Interacts with ARID4B, BRMS1L, HCFC1, HDAC1, HDAC2, MXI1, SAP30L, SAP130, SFPQ and TOPORS. Interacts with OGT (via TPRs 1-6); the interaction mediates transcriptional repression in parallel with histone deacetylase. Interacts with BAZ2A, MXD1, MXD3, MXD4, MBD2, DACH1, NCOR1, NR4A2, REST, RLIM, SAP30, SETDB1, SMYD2, and SUDS3. Interacts with PHF12 in a complex composed of HDAC1, PHF12 and SAP30. Interacts with TET1; the interaction recruits SIN3A to gene promoters. The large PER complex involved in the histone deacetylation is composed of at least HDAC1, PER2, SFPQ and SIN3A. Interacts with KLF11. Interacts with PPHLN1. Found in a complex with YY1, GON4L and HDAC1. Interacts (via PAH2) with FOXK1. Interacts with FOXK2. Found in a complex composed of at least SINHCAF, SIN3A, HDAC1, SAP30, RBBP4, OGT and TET1. Interacts with SINHCAF. Interacts with SPHK2.</text>
</comment>
<evidence type="ECO:0000256" key="17">
    <source>
        <dbReference type="ARBA" id="ARBA00081271"/>
    </source>
</evidence>
<name>A0A7R9LQ38_9ACAR</name>
<dbReference type="GO" id="GO:0061629">
    <property type="term" value="F:RNA polymerase II-specific DNA-binding transcription factor binding"/>
    <property type="evidence" value="ECO:0007669"/>
    <property type="project" value="UniProtKB-ARBA"/>
</dbReference>
<dbReference type="Pfam" id="PF08295">
    <property type="entry name" value="Sin3_corepress"/>
    <property type="match status" value="1"/>
</dbReference>
<evidence type="ECO:0000256" key="13">
    <source>
        <dbReference type="ARBA" id="ARBA00056268"/>
    </source>
</evidence>
<feature type="compositionally biased region" description="Basic and acidic residues" evidence="19">
    <location>
        <begin position="1173"/>
        <end position="1189"/>
    </location>
</feature>
<evidence type="ECO:0000256" key="11">
    <source>
        <dbReference type="ARBA" id="ARBA00023163"/>
    </source>
</evidence>
<feature type="compositionally biased region" description="Acidic residues" evidence="19">
    <location>
        <begin position="822"/>
        <end position="831"/>
    </location>
</feature>
<dbReference type="GO" id="GO:0003714">
    <property type="term" value="F:transcription corepressor activity"/>
    <property type="evidence" value="ECO:0007669"/>
    <property type="project" value="InterPro"/>
</dbReference>
<evidence type="ECO:0000256" key="9">
    <source>
        <dbReference type="ARBA" id="ARBA00023054"/>
    </source>
</evidence>
<evidence type="ECO:0000256" key="8">
    <source>
        <dbReference type="ARBA" id="ARBA00023015"/>
    </source>
</evidence>
<evidence type="ECO:0000256" key="6">
    <source>
        <dbReference type="ARBA" id="ARBA00022843"/>
    </source>
</evidence>
<keyword evidence="4" id="KW-0597">Phosphoprotein</keyword>
<keyword evidence="12 18" id="KW-0539">Nucleus</keyword>
<dbReference type="Pfam" id="PF16879">
    <property type="entry name" value="Sin3a_C"/>
    <property type="match status" value="1"/>
</dbReference>
<evidence type="ECO:0000256" key="7">
    <source>
        <dbReference type="ARBA" id="ARBA00022990"/>
    </source>
</evidence>
<dbReference type="PANTHER" id="PTHR12346:SF0">
    <property type="entry name" value="SIN3A, ISOFORM G"/>
    <property type="match status" value="1"/>
</dbReference>
<evidence type="ECO:0000256" key="2">
    <source>
        <dbReference type="ARBA" id="ARBA00022491"/>
    </source>
</evidence>
<reference evidence="21" key="1">
    <citation type="submission" date="2020-11" db="EMBL/GenBank/DDBJ databases">
        <authorList>
            <person name="Tran Van P."/>
        </authorList>
    </citation>
    <scope>NUCLEOTIDE SEQUENCE</scope>
</reference>
<dbReference type="GO" id="GO:0070822">
    <property type="term" value="C:Sin3-type complex"/>
    <property type="evidence" value="ECO:0007669"/>
    <property type="project" value="TreeGrafter"/>
</dbReference>
<feature type="compositionally biased region" description="Low complexity" evidence="19">
    <location>
        <begin position="1304"/>
        <end position="1316"/>
    </location>
</feature>
<keyword evidence="2" id="KW-0678">Repressor</keyword>
<dbReference type="Proteomes" id="UP000728032">
    <property type="component" value="Unassembled WGS sequence"/>
</dbReference>
<evidence type="ECO:0000256" key="12">
    <source>
        <dbReference type="ARBA" id="ARBA00023242"/>
    </source>
</evidence>
<dbReference type="PROSITE" id="PS51477">
    <property type="entry name" value="PAH"/>
    <property type="match status" value="3"/>
</dbReference>
<dbReference type="InterPro" id="IPR013194">
    <property type="entry name" value="HDAC_interact_dom"/>
</dbReference>
<organism evidence="21">
    <name type="scientific">Oppiella nova</name>
    <dbReference type="NCBI Taxonomy" id="334625"/>
    <lineage>
        <taxon>Eukaryota</taxon>
        <taxon>Metazoa</taxon>
        <taxon>Ecdysozoa</taxon>
        <taxon>Arthropoda</taxon>
        <taxon>Chelicerata</taxon>
        <taxon>Arachnida</taxon>
        <taxon>Acari</taxon>
        <taxon>Acariformes</taxon>
        <taxon>Sarcoptiformes</taxon>
        <taxon>Oribatida</taxon>
        <taxon>Brachypylina</taxon>
        <taxon>Oppioidea</taxon>
        <taxon>Oppiidae</taxon>
        <taxon>Oppiella</taxon>
    </lineage>
</organism>
<dbReference type="SUPFAM" id="SSF47762">
    <property type="entry name" value="PAH2 domain"/>
    <property type="match status" value="3"/>
</dbReference>
<keyword evidence="5" id="KW-0677">Repeat</keyword>
<keyword evidence="9" id="KW-0175">Coiled coil</keyword>
<gene>
    <name evidence="21" type="ORF">ONB1V03_LOCUS4688</name>
</gene>
<accession>A0A7R9LQ38</accession>
<proteinExistence type="predicted"/>
<dbReference type="EMBL" id="CAJPVJ010001687">
    <property type="protein sequence ID" value="CAG2165142.1"/>
    <property type="molecule type" value="Genomic_DNA"/>
</dbReference>
<evidence type="ECO:0000259" key="20">
    <source>
        <dbReference type="SMART" id="SM00761"/>
    </source>
</evidence>
<feature type="domain" description="Histone deacetylase interacting" evidence="20">
    <location>
        <begin position="539"/>
        <end position="639"/>
    </location>
</feature>
<evidence type="ECO:0000256" key="15">
    <source>
        <dbReference type="ARBA" id="ARBA00068512"/>
    </source>
</evidence>
<dbReference type="InterPro" id="IPR031693">
    <property type="entry name" value="Sin3_C"/>
</dbReference>
<dbReference type="InterPro" id="IPR039774">
    <property type="entry name" value="Sin3-like"/>
</dbReference>
<comment type="subcellular location">
    <subcellularLocation>
        <location evidence="1">Nucleus</location>
        <location evidence="1">Nucleolus</location>
    </subcellularLocation>
</comment>